<evidence type="ECO:0000256" key="7">
    <source>
        <dbReference type="ARBA" id="ARBA00022617"/>
    </source>
</evidence>
<evidence type="ECO:0000256" key="6">
    <source>
        <dbReference type="ARBA" id="ARBA00022519"/>
    </source>
</evidence>
<dbReference type="Proteomes" id="UP000031163">
    <property type="component" value="Chromosome"/>
</dbReference>
<dbReference type="InterPro" id="IPR038414">
    <property type="entry name" value="CcoP_N_sf"/>
</dbReference>
<evidence type="ECO:0000256" key="19">
    <source>
        <dbReference type="ARBA" id="ARBA00029635"/>
    </source>
</evidence>
<dbReference type="GO" id="GO:0020037">
    <property type="term" value="F:heme binding"/>
    <property type="evidence" value="ECO:0007669"/>
    <property type="project" value="InterPro"/>
</dbReference>
<evidence type="ECO:0000256" key="11">
    <source>
        <dbReference type="ARBA" id="ARBA00022737"/>
    </source>
</evidence>
<keyword evidence="9 22" id="KW-0812">Transmembrane</keyword>
<keyword evidence="16 20" id="KW-0408">Iron</keyword>
<gene>
    <name evidence="24" type="primary">ccoP</name>
    <name evidence="24" type="ORF">CINS_0361</name>
</gene>
<feature type="binding site" description="covalent" evidence="21">
    <location>
        <position position="129"/>
    </location>
    <ligand>
        <name>heme c</name>
        <dbReference type="ChEBI" id="CHEBI:61717"/>
        <label>1</label>
    </ligand>
</feature>
<keyword evidence="6" id="KW-0997">Cell inner membrane</keyword>
<feature type="domain" description="Cytochrome c" evidence="23">
    <location>
        <begin position="208"/>
        <end position="289"/>
    </location>
</feature>
<dbReference type="InterPro" id="IPR004678">
    <property type="entry name" value="Cyt_c_oxidase_cbb3_su3"/>
</dbReference>
<keyword evidence="12" id="KW-0375">Hydrogen ion transport</keyword>
<evidence type="ECO:0000256" key="14">
    <source>
        <dbReference type="ARBA" id="ARBA00022989"/>
    </source>
</evidence>
<evidence type="ECO:0000256" key="15">
    <source>
        <dbReference type="ARBA" id="ARBA00023002"/>
    </source>
</evidence>
<feature type="domain" description="Cytochrome c" evidence="23">
    <location>
        <begin position="116"/>
        <end position="198"/>
    </location>
</feature>
<keyword evidence="17" id="KW-0406">Ion transport</keyword>
<protein>
    <recommendedName>
        <fullName evidence="19">Cytochrome c oxidase subunit III</fullName>
    </recommendedName>
</protein>
<keyword evidence="13" id="KW-0249">Electron transport</keyword>
<keyword evidence="18 22" id="KW-0472">Membrane</keyword>
<comment type="cofactor">
    <cofactor evidence="21">
        <name>heme c</name>
        <dbReference type="ChEBI" id="CHEBI:61717"/>
    </cofactor>
    <text evidence="21">Binds 2 heme C groups per subunit.</text>
</comment>
<evidence type="ECO:0000256" key="9">
    <source>
        <dbReference type="ARBA" id="ARBA00022692"/>
    </source>
</evidence>
<comment type="similarity">
    <text evidence="3">Belongs to the CcoP / FixP family.</text>
</comment>
<feature type="transmembrane region" description="Helical" evidence="22">
    <location>
        <begin position="12"/>
        <end position="33"/>
    </location>
</feature>
<dbReference type="Pfam" id="PF00034">
    <property type="entry name" value="Cytochrom_C"/>
    <property type="match status" value="2"/>
</dbReference>
<feature type="transmembrane region" description="Helical" evidence="22">
    <location>
        <begin position="62"/>
        <end position="81"/>
    </location>
</feature>
<dbReference type="UniPathway" id="UPA00705"/>
<reference evidence="24 25" key="1">
    <citation type="journal article" date="2014" name="Genome Biol. Evol.">
        <title>Comparative Genomics of the Campylobacter lari Group.</title>
        <authorList>
            <person name="Miller W.G."/>
            <person name="Yee E."/>
            <person name="Chapman M.H."/>
            <person name="Smith T.P."/>
            <person name="Bono J.L."/>
            <person name="Huynh S."/>
            <person name="Parker C.T."/>
            <person name="Vandamme P."/>
            <person name="Luong K."/>
            <person name="Korlach J."/>
        </authorList>
    </citation>
    <scope>NUCLEOTIDE SEQUENCE [LARGE SCALE GENOMIC DNA]</scope>
    <source>
        <strain evidence="24 25">NCTC 12927</strain>
    </source>
</reference>
<feature type="binding site" description="covalent" evidence="21">
    <location>
        <position position="223"/>
    </location>
    <ligand>
        <name>heme c</name>
        <dbReference type="ChEBI" id="CHEBI:61717"/>
        <label>2</label>
    </ligand>
</feature>
<dbReference type="GO" id="GO:0006119">
    <property type="term" value="P:oxidative phosphorylation"/>
    <property type="evidence" value="ECO:0007669"/>
    <property type="project" value="UniProtKB-UniPathway"/>
</dbReference>
<dbReference type="InterPro" id="IPR036909">
    <property type="entry name" value="Cyt_c-like_dom_sf"/>
</dbReference>
<dbReference type="STRING" id="1031564.CINS_0361"/>
<evidence type="ECO:0000259" key="23">
    <source>
        <dbReference type="PROSITE" id="PS51007"/>
    </source>
</evidence>
<dbReference type="GeneID" id="74431176"/>
<evidence type="ECO:0000256" key="13">
    <source>
        <dbReference type="ARBA" id="ARBA00022982"/>
    </source>
</evidence>
<evidence type="ECO:0000313" key="24">
    <source>
        <dbReference type="EMBL" id="AJC87360.1"/>
    </source>
</evidence>
<dbReference type="GO" id="GO:0016491">
    <property type="term" value="F:oxidoreductase activity"/>
    <property type="evidence" value="ECO:0007669"/>
    <property type="project" value="UniProtKB-KW"/>
</dbReference>
<evidence type="ECO:0000256" key="4">
    <source>
        <dbReference type="ARBA" id="ARBA00022448"/>
    </source>
</evidence>
<evidence type="ECO:0000256" key="18">
    <source>
        <dbReference type="ARBA" id="ARBA00023136"/>
    </source>
</evidence>
<keyword evidence="15 24" id="KW-0560">Oxidoreductase</keyword>
<proteinExistence type="inferred from homology"/>
<dbReference type="InterPro" id="IPR050597">
    <property type="entry name" value="Cytochrome_c_Oxidase_Subunit"/>
</dbReference>
<feature type="binding site" description="axial binding residue" evidence="20">
    <location>
        <position position="133"/>
    </location>
    <ligand>
        <name>heme c</name>
        <dbReference type="ChEBI" id="CHEBI:61717"/>
        <label>1</label>
    </ligand>
    <ligandPart>
        <name>Fe</name>
        <dbReference type="ChEBI" id="CHEBI:18248"/>
    </ligandPart>
</feature>
<evidence type="ECO:0000256" key="17">
    <source>
        <dbReference type="ARBA" id="ARBA00023065"/>
    </source>
</evidence>
<evidence type="ECO:0000256" key="3">
    <source>
        <dbReference type="ARBA" id="ARBA00006113"/>
    </source>
</evidence>
<sequence>MQWLNLEDNVNLLSFIGAILILLITFVVVGKLFKSMKNDKSEGELSEHNWDGIGEFKNPVPFGWAVVFFLAIIWCIWYFIWGYPLNSYSQIGEYNKEVQAHNEKFAQKFANLSVEDKKEMGKNIFLVQCSSCHGITGDGINGKAQNLNIWGSEEGLIEVITKGSKGLNYPMGEMLGANDNGIDEADIPAIAAYVASEISAIKKTNNPQLVEKGKELFATCAACHGEDGTGMLDGQPVAPNLTNYGSANFVVDVLNRGKSGHIGEMPHFDNGILNELQKEAVGEYVISLSRGE</sequence>
<feature type="binding site" description="covalent" evidence="21">
    <location>
        <position position="132"/>
    </location>
    <ligand>
        <name>heme c</name>
        <dbReference type="ChEBI" id="CHEBI:61717"/>
        <label>1</label>
    </ligand>
</feature>
<evidence type="ECO:0000256" key="5">
    <source>
        <dbReference type="ARBA" id="ARBA00022475"/>
    </source>
</evidence>
<evidence type="ECO:0000256" key="21">
    <source>
        <dbReference type="PIRSR" id="PIRSR000006-2"/>
    </source>
</evidence>
<evidence type="ECO:0000256" key="22">
    <source>
        <dbReference type="SAM" id="Phobius"/>
    </source>
</evidence>
<dbReference type="GO" id="GO:0009055">
    <property type="term" value="F:electron transfer activity"/>
    <property type="evidence" value="ECO:0007669"/>
    <property type="project" value="InterPro"/>
</dbReference>
<feature type="binding site" description="axial binding residue" evidence="20">
    <location>
        <position position="224"/>
    </location>
    <ligand>
        <name>heme c</name>
        <dbReference type="ChEBI" id="CHEBI:61717"/>
        <label>2</label>
    </ligand>
    <ligandPart>
        <name>Fe</name>
        <dbReference type="ChEBI" id="CHEBI:18248"/>
    </ligandPart>
</feature>
<keyword evidence="8" id="KW-0679">Respiratory chain</keyword>
<feature type="binding site" description="covalent" evidence="21">
    <location>
        <position position="220"/>
    </location>
    <ligand>
        <name>heme c</name>
        <dbReference type="ChEBI" id="CHEBI:61717"/>
        <label>2</label>
    </ligand>
</feature>
<evidence type="ECO:0000256" key="12">
    <source>
        <dbReference type="ARBA" id="ARBA00022781"/>
    </source>
</evidence>
<name>A0A0A8H0Q6_9BACT</name>
<dbReference type="Gene3D" id="1.10.760.10">
    <property type="entry name" value="Cytochrome c-like domain"/>
    <property type="match status" value="2"/>
</dbReference>
<dbReference type="InterPro" id="IPR032858">
    <property type="entry name" value="CcoP_N"/>
</dbReference>
<dbReference type="InterPro" id="IPR009056">
    <property type="entry name" value="Cyt_c-like_dom"/>
</dbReference>
<keyword evidence="5" id="KW-1003">Cell membrane</keyword>
<comment type="subcellular location">
    <subcellularLocation>
        <location evidence="1">Cell inner membrane</location>
    </subcellularLocation>
</comment>
<dbReference type="Pfam" id="PF14715">
    <property type="entry name" value="FixP_N"/>
    <property type="match status" value="1"/>
</dbReference>
<organism evidence="24 25">
    <name type="scientific">Campylobacter insulaenigrae NCTC 12927</name>
    <dbReference type="NCBI Taxonomy" id="1031564"/>
    <lineage>
        <taxon>Bacteria</taxon>
        <taxon>Pseudomonadati</taxon>
        <taxon>Campylobacterota</taxon>
        <taxon>Epsilonproteobacteria</taxon>
        <taxon>Campylobacterales</taxon>
        <taxon>Campylobacteraceae</taxon>
        <taxon>Campylobacter</taxon>
    </lineage>
</organism>
<dbReference type="GO" id="GO:1902600">
    <property type="term" value="P:proton transmembrane transport"/>
    <property type="evidence" value="ECO:0007669"/>
    <property type="project" value="UniProtKB-KW"/>
</dbReference>
<dbReference type="GO" id="GO:0046872">
    <property type="term" value="F:metal ion binding"/>
    <property type="evidence" value="ECO:0007669"/>
    <property type="project" value="UniProtKB-KW"/>
</dbReference>
<dbReference type="GO" id="GO:0005886">
    <property type="term" value="C:plasma membrane"/>
    <property type="evidence" value="ECO:0007669"/>
    <property type="project" value="UniProtKB-SubCell"/>
</dbReference>
<evidence type="ECO:0000313" key="25">
    <source>
        <dbReference type="Proteomes" id="UP000031163"/>
    </source>
</evidence>
<feature type="binding site" description="axial binding residue" evidence="20">
    <location>
        <position position="174"/>
    </location>
    <ligand>
        <name>heme c</name>
        <dbReference type="ChEBI" id="CHEBI:61717"/>
        <label>2</label>
    </ligand>
    <ligandPart>
        <name>Fe</name>
        <dbReference type="ChEBI" id="CHEBI:18248"/>
    </ligandPart>
</feature>
<evidence type="ECO:0000256" key="20">
    <source>
        <dbReference type="PIRSR" id="PIRSR000006-1"/>
    </source>
</evidence>
<keyword evidence="4" id="KW-0813">Transport</keyword>
<keyword evidence="14 22" id="KW-1133">Transmembrane helix</keyword>
<keyword evidence="7 21" id="KW-0349">Heme</keyword>
<evidence type="ECO:0000256" key="1">
    <source>
        <dbReference type="ARBA" id="ARBA00004533"/>
    </source>
</evidence>
<evidence type="ECO:0000256" key="8">
    <source>
        <dbReference type="ARBA" id="ARBA00022660"/>
    </source>
</evidence>
<dbReference type="PANTHER" id="PTHR33751:SF1">
    <property type="entry name" value="CBB3-TYPE CYTOCHROME C OXIDASE SUBUNIT FIXP"/>
    <property type="match status" value="1"/>
</dbReference>
<evidence type="ECO:0000256" key="2">
    <source>
        <dbReference type="ARBA" id="ARBA00004673"/>
    </source>
</evidence>
<dbReference type="RefSeq" id="WP_039649353.1">
    <property type="nucleotide sequence ID" value="NZ_CP007770.1"/>
</dbReference>
<dbReference type="PIRSF" id="PIRSF000006">
    <property type="entry name" value="Cbb3-Cox_fixP"/>
    <property type="match status" value="1"/>
</dbReference>
<keyword evidence="10 20" id="KW-0479">Metal-binding</keyword>
<keyword evidence="11" id="KW-0677">Repeat</keyword>
<dbReference type="HOGENOM" id="CLU_986691_0_0_7"/>
<evidence type="ECO:0000256" key="16">
    <source>
        <dbReference type="ARBA" id="ARBA00023004"/>
    </source>
</evidence>
<comment type="pathway">
    <text evidence="2">Energy metabolism; oxidative phosphorylation.</text>
</comment>
<dbReference type="Gene3D" id="6.10.280.130">
    <property type="match status" value="1"/>
</dbReference>
<evidence type="ECO:0000256" key="10">
    <source>
        <dbReference type="ARBA" id="ARBA00022723"/>
    </source>
</evidence>
<accession>A0A0A8H0Q6</accession>
<dbReference type="PROSITE" id="PS51007">
    <property type="entry name" value="CYTC"/>
    <property type="match status" value="2"/>
</dbReference>
<dbReference type="PANTHER" id="PTHR33751">
    <property type="entry name" value="CBB3-TYPE CYTOCHROME C OXIDASE SUBUNIT FIXP"/>
    <property type="match status" value="1"/>
</dbReference>
<dbReference type="AlphaFoldDB" id="A0A0A8H0Q6"/>
<feature type="binding site" description="axial binding residue" evidence="20">
    <location>
        <position position="265"/>
    </location>
    <ligand>
        <name>heme c</name>
        <dbReference type="ChEBI" id="CHEBI:61717"/>
        <label>1</label>
    </ligand>
    <ligandPart>
        <name>Fe</name>
        <dbReference type="ChEBI" id="CHEBI:18248"/>
    </ligandPart>
</feature>
<dbReference type="EMBL" id="CP007770">
    <property type="protein sequence ID" value="AJC87360.1"/>
    <property type="molecule type" value="Genomic_DNA"/>
</dbReference>
<dbReference type="SUPFAM" id="SSF46626">
    <property type="entry name" value="Cytochrome c"/>
    <property type="match status" value="2"/>
</dbReference>
<dbReference type="KEGG" id="cis:CINS_0361"/>